<reference evidence="1" key="1">
    <citation type="submission" date="2020-04" db="EMBL/GenBank/DDBJ databases">
        <authorList>
            <person name="Alioto T."/>
            <person name="Alioto T."/>
            <person name="Gomez Garrido J."/>
        </authorList>
    </citation>
    <scope>NUCLEOTIDE SEQUENCE</scope>
    <source>
        <strain evidence="1">A484AB</strain>
    </source>
</reference>
<dbReference type="AlphaFoldDB" id="A0A7D9D948"/>
<sequence>MASGRHRDDLIISSNYDLGNLSFKDPILSTKDKSSHVAQTTLEAGRKGMYSDSIEPNRETVIPVYDSSTVYDSLSPDQLQEFIDVSHQKTLAYELSLAPSIDSSTPFKPQPVKIINPEPCTRTV</sequence>
<name>A0A7D9D948_PARCT</name>
<evidence type="ECO:0000313" key="1">
    <source>
        <dbReference type="EMBL" id="CAB3979921.1"/>
    </source>
</evidence>
<keyword evidence="2" id="KW-1185">Reference proteome</keyword>
<evidence type="ECO:0000313" key="2">
    <source>
        <dbReference type="Proteomes" id="UP001152795"/>
    </source>
</evidence>
<dbReference type="Proteomes" id="UP001152795">
    <property type="component" value="Unassembled WGS sequence"/>
</dbReference>
<protein>
    <submittedName>
        <fullName evidence="1">Uncharacterized protein</fullName>
    </submittedName>
</protein>
<gene>
    <name evidence="1" type="ORF">PACLA_8A035234</name>
</gene>
<dbReference type="EMBL" id="CACRXK020000242">
    <property type="protein sequence ID" value="CAB3979921.1"/>
    <property type="molecule type" value="Genomic_DNA"/>
</dbReference>
<proteinExistence type="predicted"/>
<accession>A0A7D9D948</accession>
<organism evidence="1 2">
    <name type="scientific">Paramuricea clavata</name>
    <name type="common">Red gorgonian</name>
    <name type="synonym">Violescent sea-whip</name>
    <dbReference type="NCBI Taxonomy" id="317549"/>
    <lineage>
        <taxon>Eukaryota</taxon>
        <taxon>Metazoa</taxon>
        <taxon>Cnidaria</taxon>
        <taxon>Anthozoa</taxon>
        <taxon>Octocorallia</taxon>
        <taxon>Malacalcyonacea</taxon>
        <taxon>Plexauridae</taxon>
        <taxon>Paramuricea</taxon>
    </lineage>
</organism>
<comment type="caution">
    <text evidence="1">The sequence shown here is derived from an EMBL/GenBank/DDBJ whole genome shotgun (WGS) entry which is preliminary data.</text>
</comment>